<evidence type="ECO:0000313" key="2">
    <source>
        <dbReference type="Proteomes" id="UP001221142"/>
    </source>
</evidence>
<name>A0AAD7FNJ0_9AGAR</name>
<proteinExistence type="predicted"/>
<protein>
    <recommendedName>
        <fullName evidence="3">F-box domain-containing protein</fullName>
    </recommendedName>
</protein>
<keyword evidence="2" id="KW-1185">Reference proteome</keyword>
<dbReference type="EMBL" id="JARKIF010000007">
    <property type="protein sequence ID" value="KAJ7634594.1"/>
    <property type="molecule type" value="Genomic_DNA"/>
</dbReference>
<evidence type="ECO:0008006" key="3">
    <source>
        <dbReference type="Google" id="ProtNLM"/>
    </source>
</evidence>
<comment type="caution">
    <text evidence="1">The sequence shown here is derived from an EMBL/GenBank/DDBJ whole genome shotgun (WGS) entry which is preliminary data.</text>
</comment>
<sequence>MDSPLAAKLGTNYCPTAEEAVEIQAFLAQPLRQMKCLDSKIADLQHALNKLLEEREGLGSIVQSHEALLSPIRRMPADIMHEIFLACLPTHRNCVMDASEAPLLLGRVCSAWRTLLLTTPRLWASLHIVDRGEPPQQAESQPDSDIEYVPWPVAPQEPRAALVVDALRAWLERAGQCPLSLSLQYDPEFGYPPSQSIIQTIFLLASRWQHIHFAATGPVFQELVQLSAADVPELQNATLRSYEDGWESPGFAWNSLSFLAGPKVEAIAVSGADLDVSQLPLEWNRLTSLSNLAEVHMDWARPQSRTTVEAVLSTITRCTHALSLSFELANLQITGELDFVDHHLLQSLYLSGQASTTASLLDRIGLPQLKDFTLVIGEDPWSALNVTQPDSESSLVRFLATLPLLESLSLTAGVFSLSSVKEILLHLPPSLQHFYIHAPRSQWHHGGPESEEDFLAPLVTPGPTMPLPILRDFDVAIAGEEIITDNTLLQFITARGSTLKCVKISFERPMQFDIRDALSPLIENGLDFAATYSPVNVHKYSPWTGLPDAPKSV</sequence>
<dbReference type="AlphaFoldDB" id="A0AAD7FNJ0"/>
<dbReference type="Proteomes" id="UP001221142">
    <property type="component" value="Unassembled WGS sequence"/>
</dbReference>
<reference evidence="1" key="1">
    <citation type="submission" date="2023-03" db="EMBL/GenBank/DDBJ databases">
        <title>Massive genome expansion in bonnet fungi (Mycena s.s.) driven by repeated elements and novel gene families across ecological guilds.</title>
        <authorList>
            <consortium name="Lawrence Berkeley National Laboratory"/>
            <person name="Harder C.B."/>
            <person name="Miyauchi S."/>
            <person name="Viragh M."/>
            <person name="Kuo A."/>
            <person name="Thoen E."/>
            <person name="Andreopoulos B."/>
            <person name="Lu D."/>
            <person name="Skrede I."/>
            <person name="Drula E."/>
            <person name="Henrissat B."/>
            <person name="Morin E."/>
            <person name="Kohler A."/>
            <person name="Barry K."/>
            <person name="LaButti K."/>
            <person name="Morin E."/>
            <person name="Salamov A."/>
            <person name="Lipzen A."/>
            <person name="Mereny Z."/>
            <person name="Hegedus B."/>
            <person name="Baldrian P."/>
            <person name="Stursova M."/>
            <person name="Weitz H."/>
            <person name="Taylor A."/>
            <person name="Grigoriev I.V."/>
            <person name="Nagy L.G."/>
            <person name="Martin F."/>
            <person name="Kauserud H."/>
        </authorList>
    </citation>
    <scope>NUCLEOTIDE SEQUENCE</scope>
    <source>
        <strain evidence="1">9284</strain>
    </source>
</reference>
<evidence type="ECO:0000313" key="1">
    <source>
        <dbReference type="EMBL" id="KAJ7634594.1"/>
    </source>
</evidence>
<gene>
    <name evidence="1" type="ORF">FB45DRAFT_470160</name>
</gene>
<organism evidence="1 2">
    <name type="scientific">Roridomyces roridus</name>
    <dbReference type="NCBI Taxonomy" id="1738132"/>
    <lineage>
        <taxon>Eukaryota</taxon>
        <taxon>Fungi</taxon>
        <taxon>Dikarya</taxon>
        <taxon>Basidiomycota</taxon>
        <taxon>Agaricomycotina</taxon>
        <taxon>Agaricomycetes</taxon>
        <taxon>Agaricomycetidae</taxon>
        <taxon>Agaricales</taxon>
        <taxon>Marasmiineae</taxon>
        <taxon>Mycenaceae</taxon>
        <taxon>Roridomyces</taxon>
    </lineage>
</organism>
<accession>A0AAD7FNJ0</accession>
<dbReference type="SUPFAM" id="SSF52047">
    <property type="entry name" value="RNI-like"/>
    <property type="match status" value="1"/>
</dbReference>